<feature type="compositionally biased region" description="Low complexity" evidence="2">
    <location>
        <begin position="363"/>
        <end position="376"/>
    </location>
</feature>
<dbReference type="PANTHER" id="PTHR15696:SF7">
    <property type="entry name" value="NONSENSE-MEDIATED MRNA DECAY FACTOR"/>
    <property type="match status" value="1"/>
</dbReference>
<accession>T1K899</accession>
<evidence type="ECO:0000313" key="6">
    <source>
        <dbReference type="Proteomes" id="UP000015104"/>
    </source>
</evidence>
<dbReference type="KEGG" id="tut:107361722"/>
<dbReference type="GO" id="GO:0042162">
    <property type="term" value="F:telomeric DNA binding"/>
    <property type="evidence" value="ECO:0007669"/>
    <property type="project" value="TreeGrafter"/>
</dbReference>
<dbReference type="InterPro" id="IPR045153">
    <property type="entry name" value="Est1/Ebs1-like"/>
</dbReference>
<feature type="domain" description="Telomerase activating protein Est1-like N-terminal" evidence="4">
    <location>
        <begin position="36"/>
        <end position="146"/>
    </location>
</feature>
<dbReference type="GO" id="GO:0000184">
    <property type="term" value="P:nuclear-transcribed mRNA catabolic process, nonsense-mediated decay"/>
    <property type="evidence" value="ECO:0007669"/>
    <property type="project" value="UniProtKB-KW"/>
</dbReference>
<dbReference type="PANTHER" id="PTHR15696">
    <property type="entry name" value="SMG-7 SUPPRESSOR WITH MORPHOLOGICAL EFFECT ON GENITALIA PROTEIN 7"/>
    <property type="match status" value="1"/>
</dbReference>
<feature type="domain" description="DNA/RNA-binding" evidence="3">
    <location>
        <begin position="157"/>
        <end position="321"/>
    </location>
</feature>
<feature type="region of interest" description="Disordered" evidence="2">
    <location>
        <begin position="445"/>
        <end position="466"/>
    </location>
</feature>
<proteinExistence type="predicted"/>
<evidence type="ECO:0000256" key="1">
    <source>
        <dbReference type="ARBA" id="ARBA00023161"/>
    </source>
</evidence>
<keyword evidence="6" id="KW-1185">Reference proteome</keyword>
<reference evidence="6" key="1">
    <citation type="submission" date="2011-08" db="EMBL/GenBank/DDBJ databases">
        <authorList>
            <person name="Rombauts S."/>
        </authorList>
    </citation>
    <scope>NUCLEOTIDE SEQUENCE</scope>
    <source>
        <strain evidence="6">London</strain>
    </source>
</reference>
<dbReference type="OrthoDB" id="5920073at2759"/>
<dbReference type="SUPFAM" id="SSF48452">
    <property type="entry name" value="TPR-like"/>
    <property type="match status" value="1"/>
</dbReference>
<dbReference type="GO" id="GO:0005697">
    <property type="term" value="C:telomerase holoenzyme complex"/>
    <property type="evidence" value="ECO:0007669"/>
    <property type="project" value="TreeGrafter"/>
</dbReference>
<dbReference type="HOGENOM" id="CLU_011872_0_0_1"/>
<dbReference type="AlphaFoldDB" id="T1K899"/>
<evidence type="ECO:0000259" key="3">
    <source>
        <dbReference type="Pfam" id="PF10373"/>
    </source>
</evidence>
<sequence>METRSLMQATFNKLPNKLKEQCENCLLKDVVGHGKKAEEILWTRVYHEPMQIYKRMKGAASSQDIIALQLHFVSGVGFYYSLLQKISAEYKIDFGPALSELKRNLIYCEPLKVESQRNVTNQEREAIRLVTHGIYIHLGDIFRYLDYLNYPESKSMAIKWYDIAILFEPSIGMPYNQLGTLCSNYNYGFDSAYFYMRCLMSDKPFDGAEGNLKRILMSAPRFLAEEMNKNRDTDEEIVKKCIIQLLIVANHIFNDSSSKSEMEVANAIQEFLTTFTLALNLSPKARTPHKPTYLDPALIFEMGTMSLMFINYLRANGIGSGIYYSASVALALNFLLLNVNAFLVRFKDKIDALNVSQKPTAISNGSGSGAPSSSKENSPEFSPRRTLSRLRRRKAAITYENIDTYLLDFDEDDSELSELEETALSTIDALEISSDISETGSVCDEGYTLKSSDDEDSQTVHSNSDEQVTLKSHANVEEVLRYLYCETSLPTIKTLCDWLRVDQKLVAFSAESINGLFSQFAEMLNILKDVEIKALASNTKLERLKYTDPNWTQKYPLTSDMNLLKFKLLDKFQSSSLDIQKYNENMDAEEMGFLTLECIISFGHFLTNNMNKSQLSYDVATRSFKYDETTEMKTAKLPRNSSAMSNGVKNYSRKMESISQDDEFMTNGKSKWNFEGNEMNSSQGNDLSKQKQVMRNMAHLWLKSEVSFLEKAVRGKDSTLSPYVVIHVSAYLYQLTAVRDLMFSKRFFVVVPKIVLQDLDHYKKISPAAREAIRLIENEAQKGRFIKFLNDRDRSSLAPLKYPRRRDREAFDFFIFLEYCNYLNKQKSSVTNENRTNLPMVVALYGNNAKLPANADVLARSAGITMEKIDVFNSKWRNSRKTRT</sequence>
<dbReference type="SMR" id="T1K899"/>
<protein>
    <recommendedName>
        <fullName evidence="7">PIN domain-containing protein</fullName>
    </recommendedName>
</protein>
<dbReference type="GO" id="GO:0070034">
    <property type="term" value="F:telomerase RNA binding"/>
    <property type="evidence" value="ECO:0007669"/>
    <property type="project" value="TreeGrafter"/>
</dbReference>
<organism evidence="5 6">
    <name type="scientific">Tetranychus urticae</name>
    <name type="common">Two-spotted spider mite</name>
    <dbReference type="NCBI Taxonomy" id="32264"/>
    <lineage>
        <taxon>Eukaryota</taxon>
        <taxon>Metazoa</taxon>
        <taxon>Ecdysozoa</taxon>
        <taxon>Arthropoda</taxon>
        <taxon>Chelicerata</taxon>
        <taxon>Arachnida</taxon>
        <taxon>Acari</taxon>
        <taxon>Acariformes</taxon>
        <taxon>Trombidiformes</taxon>
        <taxon>Prostigmata</taxon>
        <taxon>Eleutherengona</taxon>
        <taxon>Raphignathae</taxon>
        <taxon>Tetranychoidea</taxon>
        <taxon>Tetranychidae</taxon>
        <taxon>Tetranychus</taxon>
    </lineage>
</organism>
<feature type="region of interest" description="Disordered" evidence="2">
    <location>
        <begin position="361"/>
        <end position="387"/>
    </location>
</feature>
<dbReference type="InterPro" id="IPR019458">
    <property type="entry name" value="Est1-like_N"/>
</dbReference>
<dbReference type="EnsemblMetazoa" id="tetur07g00550.1">
    <property type="protein sequence ID" value="tetur07g00550.1"/>
    <property type="gene ID" value="tetur07g00550"/>
</dbReference>
<dbReference type="Gene3D" id="1.25.40.10">
    <property type="entry name" value="Tetratricopeptide repeat domain"/>
    <property type="match status" value="1"/>
</dbReference>
<evidence type="ECO:0008006" key="7">
    <source>
        <dbReference type="Google" id="ProtNLM"/>
    </source>
</evidence>
<evidence type="ECO:0000259" key="4">
    <source>
        <dbReference type="Pfam" id="PF10374"/>
    </source>
</evidence>
<dbReference type="EMBL" id="CAEY01001871">
    <property type="status" value="NOT_ANNOTATED_CDS"/>
    <property type="molecule type" value="Genomic_DNA"/>
</dbReference>
<dbReference type="Pfam" id="PF10374">
    <property type="entry name" value="EST1"/>
    <property type="match status" value="1"/>
</dbReference>
<dbReference type="InterPro" id="IPR011990">
    <property type="entry name" value="TPR-like_helical_dom_sf"/>
</dbReference>
<reference evidence="5" key="2">
    <citation type="submission" date="2015-06" db="UniProtKB">
        <authorList>
            <consortium name="EnsemblMetazoa"/>
        </authorList>
    </citation>
    <scope>IDENTIFICATION</scope>
</reference>
<dbReference type="Gene3D" id="3.40.50.1010">
    <property type="entry name" value="5'-nuclease"/>
    <property type="match status" value="1"/>
</dbReference>
<dbReference type="OMA" id="GICLDNP"/>
<dbReference type="Pfam" id="PF10373">
    <property type="entry name" value="EST1_DNA_bind"/>
    <property type="match status" value="1"/>
</dbReference>
<dbReference type="Proteomes" id="UP000015104">
    <property type="component" value="Unassembled WGS sequence"/>
</dbReference>
<dbReference type="eggNOG" id="KOG2162">
    <property type="taxonomic scope" value="Eukaryota"/>
</dbReference>
<gene>
    <name evidence="5" type="primary">107361722</name>
</gene>
<dbReference type="InterPro" id="IPR018834">
    <property type="entry name" value="DNA/RNA-bd_Est1-type"/>
</dbReference>
<evidence type="ECO:0000256" key="2">
    <source>
        <dbReference type="SAM" id="MobiDB-lite"/>
    </source>
</evidence>
<keyword evidence="1" id="KW-0866">Nonsense-mediated mRNA decay</keyword>
<evidence type="ECO:0000313" key="5">
    <source>
        <dbReference type="EnsemblMetazoa" id="tetur07g00550.1"/>
    </source>
</evidence>
<name>T1K899_TETUR</name>
<dbReference type="STRING" id="32264.T1K899"/>